<keyword evidence="4" id="KW-0762">Sugar transport</keyword>
<evidence type="ECO:0000256" key="6">
    <source>
        <dbReference type="ARBA" id="ARBA00022989"/>
    </source>
</evidence>
<evidence type="ECO:0000259" key="9">
    <source>
        <dbReference type="PROSITE" id="PS50850"/>
    </source>
</evidence>
<evidence type="ECO:0000256" key="7">
    <source>
        <dbReference type="ARBA" id="ARBA00023136"/>
    </source>
</evidence>
<accession>A0AAW1V7C0</accession>
<dbReference type="Proteomes" id="UP001431783">
    <property type="component" value="Unassembled WGS sequence"/>
</dbReference>
<feature type="transmembrane region" description="Helical" evidence="8">
    <location>
        <begin position="157"/>
        <end position="177"/>
    </location>
</feature>
<feature type="transmembrane region" description="Helical" evidence="8">
    <location>
        <begin position="41"/>
        <end position="60"/>
    </location>
</feature>
<protein>
    <recommendedName>
        <fullName evidence="9">Major facilitator superfamily (MFS) profile domain-containing protein</fullName>
    </recommendedName>
</protein>
<name>A0AAW1V7C0_9CUCU</name>
<dbReference type="Pfam" id="PF00083">
    <property type="entry name" value="Sugar_tr"/>
    <property type="match status" value="1"/>
</dbReference>
<organism evidence="10 11">
    <name type="scientific">Henosepilachna vigintioctopunctata</name>
    <dbReference type="NCBI Taxonomy" id="420089"/>
    <lineage>
        <taxon>Eukaryota</taxon>
        <taxon>Metazoa</taxon>
        <taxon>Ecdysozoa</taxon>
        <taxon>Arthropoda</taxon>
        <taxon>Hexapoda</taxon>
        <taxon>Insecta</taxon>
        <taxon>Pterygota</taxon>
        <taxon>Neoptera</taxon>
        <taxon>Endopterygota</taxon>
        <taxon>Coleoptera</taxon>
        <taxon>Polyphaga</taxon>
        <taxon>Cucujiformia</taxon>
        <taxon>Coccinelloidea</taxon>
        <taxon>Coccinellidae</taxon>
        <taxon>Epilachninae</taxon>
        <taxon>Epilachnini</taxon>
        <taxon>Henosepilachna</taxon>
    </lineage>
</organism>
<feature type="transmembrane region" description="Helical" evidence="8">
    <location>
        <begin position="124"/>
        <end position="145"/>
    </location>
</feature>
<dbReference type="FunFam" id="1.20.1250.20:FF:000218">
    <property type="entry name" value="facilitated trehalose transporter Tret1"/>
    <property type="match status" value="1"/>
</dbReference>
<evidence type="ECO:0000313" key="10">
    <source>
        <dbReference type="EMBL" id="KAK9888197.1"/>
    </source>
</evidence>
<keyword evidence="11" id="KW-1185">Reference proteome</keyword>
<dbReference type="InterPro" id="IPR005828">
    <property type="entry name" value="MFS_sugar_transport-like"/>
</dbReference>
<proteinExistence type="predicted"/>
<reference evidence="10 11" key="1">
    <citation type="submission" date="2023-03" db="EMBL/GenBank/DDBJ databases">
        <title>Genome insight into feeding habits of ladybird beetles.</title>
        <authorList>
            <person name="Li H.-S."/>
            <person name="Huang Y.-H."/>
            <person name="Pang H."/>
        </authorList>
    </citation>
    <scope>NUCLEOTIDE SEQUENCE [LARGE SCALE GENOMIC DNA]</scope>
    <source>
        <strain evidence="10">SYSU_2023b</strain>
        <tissue evidence="10">Whole body</tissue>
    </source>
</reference>
<dbReference type="InterPro" id="IPR050549">
    <property type="entry name" value="MFS_Trehalose_Transporter"/>
</dbReference>
<dbReference type="GO" id="GO:0005886">
    <property type="term" value="C:plasma membrane"/>
    <property type="evidence" value="ECO:0007669"/>
    <property type="project" value="UniProtKB-SubCell"/>
</dbReference>
<evidence type="ECO:0000256" key="2">
    <source>
        <dbReference type="ARBA" id="ARBA00022448"/>
    </source>
</evidence>
<dbReference type="InterPro" id="IPR020846">
    <property type="entry name" value="MFS_dom"/>
</dbReference>
<comment type="subcellular location">
    <subcellularLocation>
        <location evidence="1">Cell membrane</location>
        <topology evidence="1">Multi-pass membrane protein</topology>
    </subcellularLocation>
</comment>
<dbReference type="InterPro" id="IPR036259">
    <property type="entry name" value="MFS_trans_sf"/>
</dbReference>
<evidence type="ECO:0000313" key="11">
    <source>
        <dbReference type="Proteomes" id="UP001431783"/>
    </source>
</evidence>
<comment type="caution">
    <text evidence="10">The sequence shown here is derived from an EMBL/GenBank/DDBJ whole genome shotgun (WGS) entry which is preliminary data.</text>
</comment>
<feature type="transmembrane region" description="Helical" evidence="8">
    <location>
        <begin position="221"/>
        <end position="246"/>
    </location>
</feature>
<evidence type="ECO:0000256" key="8">
    <source>
        <dbReference type="SAM" id="Phobius"/>
    </source>
</evidence>
<keyword evidence="5 8" id="KW-0812">Transmembrane</keyword>
<keyword evidence="6 8" id="KW-1133">Transmembrane helix</keyword>
<keyword evidence="3" id="KW-1003">Cell membrane</keyword>
<evidence type="ECO:0000256" key="5">
    <source>
        <dbReference type="ARBA" id="ARBA00022692"/>
    </source>
</evidence>
<feature type="transmembrane region" description="Helical" evidence="8">
    <location>
        <begin position="290"/>
        <end position="309"/>
    </location>
</feature>
<evidence type="ECO:0000256" key="3">
    <source>
        <dbReference type="ARBA" id="ARBA00022475"/>
    </source>
</evidence>
<dbReference type="PROSITE" id="PS50850">
    <property type="entry name" value="MFS"/>
    <property type="match status" value="1"/>
</dbReference>
<feature type="transmembrane region" description="Helical" evidence="8">
    <location>
        <begin position="258"/>
        <end position="278"/>
    </location>
</feature>
<dbReference type="GO" id="GO:0022857">
    <property type="term" value="F:transmembrane transporter activity"/>
    <property type="evidence" value="ECO:0007669"/>
    <property type="project" value="InterPro"/>
</dbReference>
<feature type="transmembrane region" description="Helical" evidence="8">
    <location>
        <begin position="12"/>
        <end position="35"/>
    </location>
</feature>
<dbReference type="Gene3D" id="1.20.1250.20">
    <property type="entry name" value="MFS general substrate transporter like domains"/>
    <property type="match status" value="1"/>
</dbReference>
<feature type="transmembrane region" description="Helical" evidence="8">
    <location>
        <begin position="189"/>
        <end position="209"/>
    </location>
</feature>
<gene>
    <name evidence="10" type="ORF">WA026_000466</name>
</gene>
<evidence type="ECO:0000256" key="1">
    <source>
        <dbReference type="ARBA" id="ARBA00004651"/>
    </source>
</evidence>
<dbReference type="AlphaFoldDB" id="A0AAW1V7C0"/>
<keyword evidence="2" id="KW-0813">Transport</keyword>
<sequence>MLVKFPKQISEGSLGCFMGVFSSVGYLMVYLLGPFVSVKTFSFILMVPIVMFLVLFSLWLQESPYYHIANSDPTAAEMSLSKLRTKDSNTIHKELEIIRETIEECKSDESFIGKLKCKSFRKGIIITVTMMVFQPFMGLTIILSYMQPIFAASGSSLPSSTSTILVSFVQLISVLVSSSLVEKWGRRKLLMLATSGCTLPLFMLGVFFYLKNEGKDVSFLWWLPVCSLIAYMVAYSSGLGSVIWALVGELFSTKTKALASSLTAFTCFFLSFFVTLIFPSLEGLIGYHGTFWFFSCNGLIFCLFVFFFVPETKGKSFQEIKILLEQ</sequence>
<dbReference type="PANTHER" id="PTHR48021">
    <property type="match status" value="1"/>
</dbReference>
<evidence type="ECO:0000256" key="4">
    <source>
        <dbReference type="ARBA" id="ARBA00022597"/>
    </source>
</evidence>
<dbReference type="PANTHER" id="PTHR48021:SF47">
    <property type="entry name" value="GH17672P"/>
    <property type="match status" value="1"/>
</dbReference>
<keyword evidence="7 8" id="KW-0472">Membrane</keyword>
<feature type="domain" description="Major facilitator superfamily (MFS) profile" evidence="9">
    <location>
        <begin position="1"/>
        <end position="313"/>
    </location>
</feature>
<dbReference type="EMBL" id="JARQZJ010000121">
    <property type="protein sequence ID" value="KAK9888197.1"/>
    <property type="molecule type" value="Genomic_DNA"/>
</dbReference>
<dbReference type="SUPFAM" id="SSF103473">
    <property type="entry name" value="MFS general substrate transporter"/>
    <property type="match status" value="1"/>
</dbReference>